<protein>
    <submittedName>
        <fullName evidence="1">Phage tail protein</fullName>
    </submittedName>
</protein>
<dbReference type="EMBL" id="RJTL01000014">
    <property type="protein sequence ID" value="RNM07321.1"/>
    <property type="molecule type" value="Genomic_DNA"/>
</dbReference>
<sequence>MIDTVFHYHATTGEYAGNSPADHSPLEPGVVLIPAHATDQRPPDTGAREVAVFRNDAWHVALDWRGVALFSIVNGAPVTIDDIGMAPVDVNATEAEPPSPAHVWTDGQWVEDATVKAQILGALKLQLCRQLDTEADTARRAVIGDPLRAVEYERAADEALAYQATGYAGDVPPSVQSAVNATGNTARQTADAILAKHAAWDAVLYDIRAQRLKGKETIRNAASEEAAAQATEAAIACVRGVLAGLTDSQG</sequence>
<gene>
    <name evidence="1" type="ORF">EGA29_10390</name>
</gene>
<dbReference type="Proteomes" id="UP000271222">
    <property type="component" value="Unassembled WGS sequence"/>
</dbReference>
<evidence type="ECO:0000313" key="1">
    <source>
        <dbReference type="EMBL" id="RNM07321.1"/>
    </source>
</evidence>
<dbReference type="RefSeq" id="WP_058907777.1">
    <property type="nucleotide sequence ID" value="NZ_JAAWVG010000017.1"/>
</dbReference>
<evidence type="ECO:0000313" key="2">
    <source>
        <dbReference type="Proteomes" id="UP000271222"/>
    </source>
</evidence>
<name>A0A454TSR1_9RALS</name>
<proteinExistence type="predicted"/>
<dbReference type="OrthoDB" id="9027476at2"/>
<comment type="caution">
    <text evidence="1">The sequence shown here is derived from an EMBL/GenBank/DDBJ whole genome shotgun (WGS) entry which is preliminary data.</text>
</comment>
<accession>A0A454TSR1</accession>
<dbReference type="AlphaFoldDB" id="A0A454TSR1"/>
<organism evidence="1 2">
    <name type="scientific">Ralstonia pseudosolanacearum</name>
    <dbReference type="NCBI Taxonomy" id="1310165"/>
    <lineage>
        <taxon>Bacteria</taxon>
        <taxon>Pseudomonadati</taxon>
        <taxon>Pseudomonadota</taxon>
        <taxon>Betaproteobacteria</taxon>
        <taxon>Burkholderiales</taxon>
        <taxon>Burkholderiaceae</taxon>
        <taxon>Ralstonia</taxon>
        <taxon>Ralstonia solanacearum species complex</taxon>
    </lineage>
</organism>
<reference evidence="1 2" key="1">
    <citation type="submission" date="2018-10" db="EMBL/GenBank/DDBJ databases">
        <title>Draft Genome Sequence of Ralstonia pseudosolanacearum (R. solanacearum phylotype I) Strain Tg03 Isolated from Luffa cylindrica in China.</title>
        <authorList>
            <person name="Yuan G.-Q."/>
            <person name="Li Q.-Q."/>
            <person name="Zhang Y.-W."/>
        </authorList>
    </citation>
    <scope>NUCLEOTIDE SEQUENCE [LARGE SCALE GENOMIC DNA]</scope>
    <source>
        <strain evidence="1 2">Tg03</strain>
    </source>
</reference>